<keyword evidence="5" id="KW-0862">Zinc</keyword>
<name>A0A376B8Y6_9ASCO</name>
<organism evidence="8 9">
    <name type="scientific">Saccharomycodes ludwigii</name>
    <dbReference type="NCBI Taxonomy" id="36035"/>
    <lineage>
        <taxon>Eukaryota</taxon>
        <taxon>Fungi</taxon>
        <taxon>Dikarya</taxon>
        <taxon>Ascomycota</taxon>
        <taxon>Saccharomycotina</taxon>
        <taxon>Saccharomycetes</taxon>
        <taxon>Saccharomycodales</taxon>
        <taxon>Saccharomycodaceae</taxon>
        <taxon>Saccharomycodes</taxon>
    </lineage>
</organism>
<dbReference type="GO" id="GO:0005739">
    <property type="term" value="C:mitochondrion"/>
    <property type="evidence" value="ECO:0007669"/>
    <property type="project" value="TreeGrafter"/>
</dbReference>
<keyword evidence="9" id="KW-1185">Reference proteome</keyword>
<keyword evidence="3" id="KW-0479">Metal-binding</keyword>
<dbReference type="GO" id="GO:0046872">
    <property type="term" value="F:metal ion binding"/>
    <property type="evidence" value="ECO:0007669"/>
    <property type="project" value="UniProtKB-KW"/>
</dbReference>
<dbReference type="Gene3D" id="3.30.830.10">
    <property type="entry name" value="Metalloenzyme, LuxS/M16 peptidase-like"/>
    <property type="match status" value="1"/>
</dbReference>
<dbReference type="InterPro" id="IPR011765">
    <property type="entry name" value="Pept_M16_N"/>
</dbReference>
<reference evidence="9" key="1">
    <citation type="submission" date="2018-06" db="EMBL/GenBank/DDBJ databases">
        <authorList>
            <person name="Guldener U."/>
        </authorList>
    </citation>
    <scope>NUCLEOTIDE SEQUENCE [LARGE SCALE GENOMIC DNA]</scope>
    <source>
        <strain evidence="9">UTAD17</strain>
    </source>
</reference>
<dbReference type="EMBL" id="UFAJ01000574">
    <property type="protein sequence ID" value="SSD61122.1"/>
    <property type="molecule type" value="Genomic_DNA"/>
</dbReference>
<dbReference type="GO" id="GO:0051603">
    <property type="term" value="P:proteolysis involved in protein catabolic process"/>
    <property type="evidence" value="ECO:0007669"/>
    <property type="project" value="TreeGrafter"/>
</dbReference>
<evidence type="ECO:0000313" key="9">
    <source>
        <dbReference type="Proteomes" id="UP000262825"/>
    </source>
</evidence>
<evidence type="ECO:0000256" key="5">
    <source>
        <dbReference type="ARBA" id="ARBA00022833"/>
    </source>
</evidence>
<feature type="domain" description="Peptidase M16 N-terminal" evidence="7">
    <location>
        <begin position="36"/>
        <end position="135"/>
    </location>
</feature>
<keyword evidence="4" id="KW-0378">Hydrolase</keyword>
<dbReference type="VEuPathDB" id="FungiDB:SCODWIG_02883"/>
<dbReference type="Proteomes" id="UP000262825">
    <property type="component" value="Unassembled WGS sequence"/>
</dbReference>
<dbReference type="PROSITE" id="PS00143">
    <property type="entry name" value="INSULINASE"/>
    <property type="match status" value="1"/>
</dbReference>
<dbReference type="SUPFAM" id="SSF63411">
    <property type="entry name" value="LuxS/MPP-like metallohydrolase"/>
    <property type="match status" value="1"/>
</dbReference>
<protein>
    <recommendedName>
        <fullName evidence="7">Peptidase M16 N-terminal domain-containing protein</fullName>
    </recommendedName>
</protein>
<keyword evidence="2" id="KW-0645">Protease</keyword>
<dbReference type="Pfam" id="PF00675">
    <property type="entry name" value="Peptidase_M16"/>
    <property type="match status" value="1"/>
</dbReference>
<evidence type="ECO:0000256" key="4">
    <source>
        <dbReference type="ARBA" id="ARBA00022801"/>
    </source>
</evidence>
<keyword evidence="6" id="KW-0482">Metalloprotease</keyword>
<evidence type="ECO:0000256" key="2">
    <source>
        <dbReference type="ARBA" id="ARBA00022670"/>
    </source>
</evidence>
<accession>A0A376B8Y6</accession>
<dbReference type="GO" id="GO:0005829">
    <property type="term" value="C:cytosol"/>
    <property type="evidence" value="ECO:0007669"/>
    <property type="project" value="TreeGrafter"/>
</dbReference>
<dbReference type="GO" id="GO:0043171">
    <property type="term" value="P:peptide catabolic process"/>
    <property type="evidence" value="ECO:0007669"/>
    <property type="project" value="TreeGrafter"/>
</dbReference>
<dbReference type="InterPro" id="IPR001431">
    <property type="entry name" value="Pept_M16_Zn_BS"/>
</dbReference>
<dbReference type="GO" id="GO:0004222">
    <property type="term" value="F:metalloendopeptidase activity"/>
    <property type="evidence" value="ECO:0007669"/>
    <property type="project" value="InterPro"/>
</dbReference>
<evidence type="ECO:0000256" key="1">
    <source>
        <dbReference type="ARBA" id="ARBA00007261"/>
    </source>
</evidence>
<dbReference type="PANTHER" id="PTHR43690">
    <property type="entry name" value="NARDILYSIN"/>
    <property type="match status" value="1"/>
</dbReference>
<evidence type="ECO:0000256" key="6">
    <source>
        <dbReference type="ARBA" id="ARBA00023049"/>
    </source>
</evidence>
<sequence>MSDPIIEYKLPLYLPISNLEKRYKLFKLPNGLLCFLISDPTEKIASCSLTVATGAFNDPENMLGLAHLCEHMLLAGGSKEYTDPQIFHEEIGKNNGSFNAYTTGEQTTFYFEIPNTNIMTSNAQTADKIGKSILTNYSIGKKEGDSVLPFEKLLRIFFD</sequence>
<dbReference type="InterPro" id="IPR050626">
    <property type="entry name" value="Peptidase_M16"/>
</dbReference>
<dbReference type="PANTHER" id="PTHR43690:SF18">
    <property type="entry name" value="INSULIN-DEGRADING ENZYME-RELATED"/>
    <property type="match status" value="1"/>
</dbReference>
<comment type="similarity">
    <text evidence="1">Belongs to the peptidase M16 family.</text>
</comment>
<gene>
    <name evidence="8" type="ORF">SCODWIG_02883</name>
</gene>
<evidence type="ECO:0000313" key="8">
    <source>
        <dbReference type="EMBL" id="SSD61122.1"/>
    </source>
</evidence>
<dbReference type="InterPro" id="IPR011249">
    <property type="entry name" value="Metalloenz_LuxS/M16"/>
</dbReference>
<evidence type="ECO:0000259" key="7">
    <source>
        <dbReference type="Pfam" id="PF00675"/>
    </source>
</evidence>
<dbReference type="AlphaFoldDB" id="A0A376B8Y6"/>
<proteinExistence type="inferred from homology"/>
<evidence type="ECO:0000256" key="3">
    <source>
        <dbReference type="ARBA" id="ARBA00022723"/>
    </source>
</evidence>